<dbReference type="Pfam" id="PF00482">
    <property type="entry name" value="T2SSF"/>
    <property type="match status" value="2"/>
</dbReference>
<evidence type="ECO:0000256" key="7">
    <source>
        <dbReference type="SAM" id="Phobius"/>
    </source>
</evidence>
<dbReference type="PANTHER" id="PTHR30012">
    <property type="entry name" value="GENERAL SECRETION PATHWAY PROTEIN"/>
    <property type="match status" value="1"/>
</dbReference>
<evidence type="ECO:0000256" key="6">
    <source>
        <dbReference type="ARBA" id="ARBA00023136"/>
    </source>
</evidence>
<dbReference type="InterPro" id="IPR018076">
    <property type="entry name" value="T2SS_GspF_dom"/>
</dbReference>
<keyword evidence="5 7" id="KW-1133">Transmembrane helix</keyword>
<keyword evidence="10" id="KW-1185">Reference proteome</keyword>
<dbReference type="InterPro" id="IPR042094">
    <property type="entry name" value="T2SS_GspF_sf"/>
</dbReference>
<comment type="caution">
    <text evidence="9">The sequence shown here is derived from an EMBL/GenBank/DDBJ whole genome shotgun (WGS) entry which is preliminary data.</text>
</comment>
<dbReference type="Gene3D" id="1.20.81.30">
    <property type="entry name" value="Type II secretion system (T2SS), domain F"/>
    <property type="match status" value="2"/>
</dbReference>
<keyword evidence="3" id="KW-1003">Cell membrane</keyword>
<sequence>MYSETKNQINKKYKLNFPHIKLAEKLKFSTIQEMQLFKPKANEEQLALITGNLAQLYKDGIQITTALELVSDIMHNKTYKDSLLKVLMLIKQGKSLSEGFSEFKALYPEFFIGIIAIGENTGKLYSVLKGLNIFYDKCAFVKREIKNASMYPLFIISSMIILSIFFISKIVPSFCEIYKAMNIELPASCKFIYELNNNLKENPFLTMVTISSWLLILIIVFKYFSKKINLEKFAKLHIIKLFFEYIMVLFFSIITSAGINISKGLEHCEDSISFVYLQNKIRTINIDILRGRTLAEALEKSGMFSKYTLAIIKIREESGAIEEGFRELASSLEYKLSEEIKKYLGFISPIFVVIMAGFIVIFLVGFVLPLFNNLKSGIR</sequence>
<dbReference type="PRINTS" id="PR00812">
    <property type="entry name" value="BCTERIALGSPF"/>
</dbReference>
<evidence type="ECO:0000256" key="4">
    <source>
        <dbReference type="ARBA" id="ARBA00022692"/>
    </source>
</evidence>
<evidence type="ECO:0000259" key="8">
    <source>
        <dbReference type="Pfam" id="PF00482"/>
    </source>
</evidence>
<comment type="similarity">
    <text evidence="2">Belongs to the GSP F family.</text>
</comment>
<feature type="domain" description="Type II secretion system protein GspF" evidence="8">
    <location>
        <begin position="251"/>
        <end position="369"/>
    </location>
</feature>
<dbReference type="RefSeq" id="WP_077846389.1">
    <property type="nucleotide sequence ID" value="NZ_LZZM01000073.1"/>
</dbReference>
<dbReference type="GO" id="GO:0005886">
    <property type="term" value="C:plasma membrane"/>
    <property type="evidence" value="ECO:0007669"/>
    <property type="project" value="UniProtKB-SubCell"/>
</dbReference>
<evidence type="ECO:0000313" key="10">
    <source>
        <dbReference type="Proteomes" id="UP000190890"/>
    </source>
</evidence>
<evidence type="ECO:0000256" key="5">
    <source>
        <dbReference type="ARBA" id="ARBA00022989"/>
    </source>
</evidence>
<dbReference type="EMBL" id="LZZM01000073">
    <property type="protein sequence ID" value="OOM81010.1"/>
    <property type="molecule type" value="Genomic_DNA"/>
</dbReference>
<dbReference type="PANTHER" id="PTHR30012:SF0">
    <property type="entry name" value="TYPE II SECRETION SYSTEM PROTEIN F-RELATED"/>
    <property type="match status" value="1"/>
</dbReference>
<dbReference type="STRING" id="29367.CLPUN_11700"/>
<feature type="transmembrane region" description="Helical" evidence="7">
    <location>
        <begin position="346"/>
        <end position="371"/>
    </location>
</feature>
<dbReference type="AlphaFoldDB" id="A0A1S8TTF5"/>
<name>A0A1S8TTF5_9CLOT</name>
<accession>A0A1S8TTF5</accession>
<proteinExistence type="inferred from homology"/>
<comment type="subcellular location">
    <subcellularLocation>
        <location evidence="1">Cell membrane</location>
        <topology evidence="1">Multi-pass membrane protein</topology>
    </subcellularLocation>
</comment>
<keyword evidence="4 7" id="KW-0812">Transmembrane</keyword>
<feature type="transmembrane region" description="Helical" evidence="7">
    <location>
        <begin position="151"/>
        <end position="171"/>
    </location>
</feature>
<dbReference type="InterPro" id="IPR003004">
    <property type="entry name" value="GspF/PilC"/>
</dbReference>
<reference evidence="9 10" key="1">
    <citation type="submission" date="2016-05" db="EMBL/GenBank/DDBJ databases">
        <title>Microbial solvent formation.</title>
        <authorList>
            <person name="Poehlein A."/>
            <person name="Montoya Solano J.D."/>
            <person name="Flitsch S."/>
            <person name="Krabben P."/>
            <person name="Duerre P."/>
            <person name="Daniel R."/>
        </authorList>
    </citation>
    <scope>NUCLEOTIDE SEQUENCE [LARGE SCALE GENOMIC DNA]</scope>
    <source>
        <strain evidence="9 10">DSM 2619</strain>
    </source>
</reference>
<dbReference type="Proteomes" id="UP000190890">
    <property type="component" value="Unassembled WGS sequence"/>
</dbReference>
<protein>
    <submittedName>
        <fullName evidence="9">Type II secretion system protein F</fullName>
    </submittedName>
</protein>
<gene>
    <name evidence="9" type="primary">epsF_1</name>
    <name evidence="9" type="ORF">CLPUN_11700</name>
</gene>
<evidence type="ECO:0000256" key="1">
    <source>
        <dbReference type="ARBA" id="ARBA00004651"/>
    </source>
</evidence>
<feature type="transmembrane region" description="Helical" evidence="7">
    <location>
        <begin position="204"/>
        <end position="221"/>
    </location>
</feature>
<feature type="domain" description="Type II secretion system protein GspF" evidence="8">
    <location>
        <begin position="52"/>
        <end position="172"/>
    </location>
</feature>
<feature type="transmembrane region" description="Helical" evidence="7">
    <location>
        <begin position="242"/>
        <end position="261"/>
    </location>
</feature>
<evidence type="ECO:0000256" key="2">
    <source>
        <dbReference type="ARBA" id="ARBA00005745"/>
    </source>
</evidence>
<evidence type="ECO:0000256" key="3">
    <source>
        <dbReference type="ARBA" id="ARBA00022475"/>
    </source>
</evidence>
<keyword evidence="6 7" id="KW-0472">Membrane</keyword>
<organism evidence="9 10">
    <name type="scientific">Clostridium puniceum</name>
    <dbReference type="NCBI Taxonomy" id="29367"/>
    <lineage>
        <taxon>Bacteria</taxon>
        <taxon>Bacillati</taxon>
        <taxon>Bacillota</taxon>
        <taxon>Clostridia</taxon>
        <taxon>Eubacteriales</taxon>
        <taxon>Clostridiaceae</taxon>
        <taxon>Clostridium</taxon>
    </lineage>
</organism>
<evidence type="ECO:0000313" key="9">
    <source>
        <dbReference type="EMBL" id="OOM81010.1"/>
    </source>
</evidence>